<dbReference type="EMBL" id="GDHC01019315">
    <property type="protein sequence ID" value="JAP99313.1"/>
    <property type="molecule type" value="Transcribed_RNA"/>
</dbReference>
<dbReference type="FunFam" id="3.30.70.600:FF:000004">
    <property type="entry name" value="30S ribosomal protein S10"/>
    <property type="match status" value="1"/>
</dbReference>
<dbReference type="HAMAP" id="MF_00508">
    <property type="entry name" value="Ribosomal_uS10"/>
    <property type="match status" value="1"/>
</dbReference>
<accession>A0A0A9ZFX3</accession>
<dbReference type="AlphaFoldDB" id="A0A0A9ZFX3"/>
<evidence type="ECO:0000256" key="2">
    <source>
        <dbReference type="ARBA" id="ARBA00022980"/>
    </source>
</evidence>
<dbReference type="GO" id="GO:0003735">
    <property type="term" value="F:structural constituent of ribosome"/>
    <property type="evidence" value="ECO:0007669"/>
    <property type="project" value="InterPro"/>
</dbReference>
<dbReference type="SUPFAM" id="SSF54999">
    <property type="entry name" value="Ribosomal protein S10"/>
    <property type="match status" value="1"/>
</dbReference>
<protein>
    <recommendedName>
        <fullName evidence="4">Small ribosomal subunit protein uS10</fullName>
    </recommendedName>
</protein>
<dbReference type="GO" id="GO:1990904">
    <property type="term" value="C:ribonucleoprotein complex"/>
    <property type="evidence" value="ECO:0007669"/>
    <property type="project" value="UniProtKB-KW"/>
</dbReference>
<evidence type="ECO:0000259" key="5">
    <source>
        <dbReference type="SMART" id="SM01403"/>
    </source>
</evidence>
<keyword evidence="2 6" id="KW-0689">Ribosomal protein</keyword>
<keyword evidence="3" id="KW-0687">Ribonucleoprotein</keyword>
<gene>
    <name evidence="6" type="primary">Rps20</name>
    <name evidence="7" type="synonym">Rps20_0</name>
    <name evidence="6" type="ORF">CM83_8414</name>
    <name evidence="7" type="ORF">g.10716</name>
</gene>
<dbReference type="PRINTS" id="PR00971">
    <property type="entry name" value="RIBOSOMALS10"/>
</dbReference>
<name>A0A0A9ZFX3_LYGHE</name>
<proteinExistence type="inferred from homology"/>
<dbReference type="PANTHER" id="PTHR11700">
    <property type="entry name" value="30S RIBOSOMAL PROTEIN S10 FAMILY MEMBER"/>
    <property type="match status" value="1"/>
</dbReference>
<dbReference type="GO" id="GO:0006412">
    <property type="term" value="P:translation"/>
    <property type="evidence" value="ECO:0007669"/>
    <property type="project" value="InterPro"/>
</dbReference>
<dbReference type="EMBL" id="GBHO01002779">
    <property type="protein sequence ID" value="JAG40825.1"/>
    <property type="molecule type" value="Transcribed_RNA"/>
</dbReference>
<evidence type="ECO:0000256" key="3">
    <source>
        <dbReference type="ARBA" id="ARBA00023274"/>
    </source>
</evidence>
<organism evidence="6">
    <name type="scientific">Lygus hesperus</name>
    <name type="common">Western plant bug</name>
    <dbReference type="NCBI Taxonomy" id="30085"/>
    <lineage>
        <taxon>Eukaryota</taxon>
        <taxon>Metazoa</taxon>
        <taxon>Ecdysozoa</taxon>
        <taxon>Arthropoda</taxon>
        <taxon>Hexapoda</taxon>
        <taxon>Insecta</taxon>
        <taxon>Pterygota</taxon>
        <taxon>Neoptera</taxon>
        <taxon>Paraneoptera</taxon>
        <taxon>Hemiptera</taxon>
        <taxon>Heteroptera</taxon>
        <taxon>Panheteroptera</taxon>
        <taxon>Cimicomorpha</taxon>
        <taxon>Miridae</taxon>
        <taxon>Mirini</taxon>
        <taxon>Lygus</taxon>
    </lineage>
</organism>
<dbReference type="Gene3D" id="3.30.70.600">
    <property type="entry name" value="Ribosomal protein S10 domain"/>
    <property type="match status" value="1"/>
</dbReference>
<evidence type="ECO:0000256" key="1">
    <source>
        <dbReference type="ARBA" id="ARBA00007102"/>
    </source>
</evidence>
<evidence type="ECO:0000313" key="7">
    <source>
        <dbReference type="EMBL" id="JAP99313.1"/>
    </source>
</evidence>
<dbReference type="InterPro" id="IPR027486">
    <property type="entry name" value="Ribosomal_uS10_dom"/>
</dbReference>
<reference evidence="6" key="2">
    <citation type="submission" date="2014-07" db="EMBL/GenBank/DDBJ databases">
        <authorList>
            <person name="Hull J."/>
        </authorList>
    </citation>
    <scope>NUCLEOTIDE SEQUENCE</scope>
</reference>
<sequence length="117" mass="13057">MAYVKKDKATPLEKQTVRVTISSRNPKAAESVTSTFLSRAREEKVTVRGPVRLPTRTLKITTRKTPCGNGTNTWDTFELKIYKRIMDLEAPADKVKTISGFIIDPGVHVAITIPDRS</sequence>
<feature type="domain" description="Small ribosomal subunit protein uS10" evidence="5">
    <location>
        <begin position="18"/>
        <end position="112"/>
    </location>
</feature>
<evidence type="ECO:0000256" key="4">
    <source>
        <dbReference type="ARBA" id="ARBA00035162"/>
    </source>
</evidence>
<dbReference type="GO" id="GO:0005840">
    <property type="term" value="C:ribosome"/>
    <property type="evidence" value="ECO:0007669"/>
    <property type="project" value="UniProtKB-KW"/>
</dbReference>
<dbReference type="Pfam" id="PF00338">
    <property type="entry name" value="Ribosomal_S10"/>
    <property type="match status" value="1"/>
</dbReference>
<dbReference type="SMART" id="SM01403">
    <property type="entry name" value="Ribosomal_S10"/>
    <property type="match status" value="1"/>
</dbReference>
<dbReference type="InterPro" id="IPR036838">
    <property type="entry name" value="Ribosomal_uS10_dom_sf"/>
</dbReference>
<reference evidence="7" key="3">
    <citation type="journal article" date="2016" name="Gigascience">
        <title>De novo construction of an expanded transcriptome assembly for the western tarnished plant bug, Lygus hesperus.</title>
        <authorList>
            <person name="Tassone E.E."/>
            <person name="Geib S.M."/>
            <person name="Hall B."/>
            <person name="Fabrick J.A."/>
            <person name="Brent C.S."/>
            <person name="Hull J.J."/>
        </authorList>
    </citation>
    <scope>NUCLEOTIDE SEQUENCE</scope>
</reference>
<comment type="similarity">
    <text evidence="1">Belongs to the universal ribosomal protein uS10 family.</text>
</comment>
<reference evidence="6" key="1">
    <citation type="journal article" date="2014" name="PLoS ONE">
        <title>Transcriptome-Based Identification of ABC Transporters in the Western Tarnished Plant Bug Lygus hesperus.</title>
        <authorList>
            <person name="Hull J.J."/>
            <person name="Chaney K."/>
            <person name="Geib S.M."/>
            <person name="Fabrick J.A."/>
            <person name="Brent C.S."/>
            <person name="Walsh D."/>
            <person name="Lavine L.C."/>
        </authorList>
    </citation>
    <scope>NUCLEOTIDE SEQUENCE</scope>
</reference>
<evidence type="ECO:0000313" key="6">
    <source>
        <dbReference type="EMBL" id="JAG40825.1"/>
    </source>
</evidence>
<dbReference type="InterPro" id="IPR001848">
    <property type="entry name" value="Ribosomal_uS10"/>
</dbReference>